<name>A0ABR1BKI5_NECAM</name>
<evidence type="ECO:0000313" key="4">
    <source>
        <dbReference type="Proteomes" id="UP001303046"/>
    </source>
</evidence>
<dbReference type="Proteomes" id="UP001303046">
    <property type="component" value="Unassembled WGS sequence"/>
</dbReference>
<dbReference type="EMBL" id="JAVFWL010000001">
    <property type="protein sequence ID" value="KAK6726969.1"/>
    <property type="molecule type" value="Genomic_DNA"/>
</dbReference>
<sequence>MRFRRTTLPNYKNTTSASSTTRLPETPIPNYAIVATAFGLVVLAVLCAAAFMKWEQRKREKKWEAYRTAQISPTALHRKKKRRKTHKGTYAKKQKLELPPEFQDMKRRRHKKLRHGLSYSKEKNSKEGENQDDLMEEQLRFSREKETRVSNERRSKQSAEKISKSRENVKKVKRKKTQPAKKKSIEGTPESIDDLMTAIKENRIKLVTPQEEYGKENKVKSDRDVSPPSY</sequence>
<accession>A0ABR1BKI5</accession>
<organism evidence="3 4">
    <name type="scientific">Necator americanus</name>
    <name type="common">Human hookworm</name>
    <dbReference type="NCBI Taxonomy" id="51031"/>
    <lineage>
        <taxon>Eukaryota</taxon>
        <taxon>Metazoa</taxon>
        <taxon>Ecdysozoa</taxon>
        <taxon>Nematoda</taxon>
        <taxon>Chromadorea</taxon>
        <taxon>Rhabditida</taxon>
        <taxon>Rhabditina</taxon>
        <taxon>Rhabditomorpha</taxon>
        <taxon>Strongyloidea</taxon>
        <taxon>Ancylostomatidae</taxon>
        <taxon>Bunostominae</taxon>
        <taxon>Necator</taxon>
    </lineage>
</organism>
<keyword evidence="2" id="KW-1133">Transmembrane helix</keyword>
<keyword evidence="2" id="KW-0472">Membrane</keyword>
<feature type="region of interest" description="Disordered" evidence="1">
    <location>
        <begin position="74"/>
        <end position="230"/>
    </location>
</feature>
<feature type="compositionally biased region" description="Basic and acidic residues" evidence="1">
    <location>
        <begin position="137"/>
        <end position="170"/>
    </location>
</feature>
<keyword evidence="4" id="KW-1185">Reference proteome</keyword>
<reference evidence="3 4" key="1">
    <citation type="submission" date="2023-08" db="EMBL/GenBank/DDBJ databases">
        <title>A Necator americanus chromosomal reference genome.</title>
        <authorList>
            <person name="Ilik V."/>
            <person name="Petrzelkova K.J."/>
            <person name="Pardy F."/>
            <person name="Fuh T."/>
            <person name="Niatou-Singa F.S."/>
            <person name="Gouil Q."/>
            <person name="Baker L."/>
            <person name="Ritchie M.E."/>
            <person name="Jex A.R."/>
            <person name="Gazzola D."/>
            <person name="Li H."/>
            <person name="Toshio Fujiwara R."/>
            <person name="Zhan B."/>
            <person name="Aroian R.V."/>
            <person name="Pafco B."/>
            <person name="Schwarz E.M."/>
        </authorList>
    </citation>
    <scope>NUCLEOTIDE SEQUENCE [LARGE SCALE GENOMIC DNA]</scope>
    <source>
        <strain evidence="3 4">Aroian</strain>
        <tissue evidence="3">Whole animal</tissue>
    </source>
</reference>
<feature type="compositionally biased region" description="Basic and acidic residues" evidence="1">
    <location>
        <begin position="120"/>
        <end position="129"/>
    </location>
</feature>
<feature type="compositionally biased region" description="Basic and acidic residues" evidence="1">
    <location>
        <begin position="212"/>
        <end position="230"/>
    </location>
</feature>
<evidence type="ECO:0000256" key="1">
    <source>
        <dbReference type="SAM" id="MobiDB-lite"/>
    </source>
</evidence>
<proteinExistence type="predicted"/>
<comment type="caution">
    <text evidence="3">The sequence shown here is derived from an EMBL/GenBank/DDBJ whole genome shotgun (WGS) entry which is preliminary data.</text>
</comment>
<feature type="transmembrane region" description="Helical" evidence="2">
    <location>
        <begin position="31"/>
        <end position="52"/>
    </location>
</feature>
<evidence type="ECO:0000313" key="3">
    <source>
        <dbReference type="EMBL" id="KAK6726969.1"/>
    </source>
</evidence>
<feature type="compositionally biased region" description="Basic residues" evidence="1">
    <location>
        <begin position="171"/>
        <end position="182"/>
    </location>
</feature>
<feature type="compositionally biased region" description="Polar residues" evidence="1">
    <location>
        <begin position="7"/>
        <end position="23"/>
    </location>
</feature>
<gene>
    <name evidence="3" type="primary">Necator_chrI.g1081</name>
    <name evidence="3" type="ORF">RB195_004957</name>
</gene>
<feature type="region of interest" description="Disordered" evidence="1">
    <location>
        <begin position="1"/>
        <end position="25"/>
    </location>
</feature>
<feature type="compositionally biased region" description="Basic residues" evidence="1">
    <location>
        <begin position="106"/>
        <end position="115"/>
    </location>
</feature>
<keyword evidence="2" id="KW-0812">Transmembrane</keyword>
<protein>
    <submittedName>
        <fullName evidence="3">Uncharacterized protein</fullName>
    </submittedName>
</protein>
<feature type="compositionally biased region" description="Basic residues" evidence="1">
    <location>
        <begin position="76"/>
        <end position="93"/>
    </location>
</feature>
<evidence type="ECO:0000256" key="2">
    <source>
        <dbReference type="SAM" id="Phobius"/>
    </source>
</evidence>